<evidence type="ECO:0000313" key="3">
    <source>
        <dbReference type="Proteomes" id="UP000749559"/>
    </source>
</evidence>
<dbReference type="AlphaFoldDB" id="A0A8J1TX76"/>
<dbReference type="Proteomes" id="UP000749559">
    <property type="component" value="Unassembled WGS sequence"/>
</dbReference>
<name>A0A8J1TX76_OWEFU</name>
<reference evidence="2" key="1">
    <citation type="submission" date="2022-03" db="EMBL/GenBank/DDBJ databases">
        <authorList>
            <person name="Martin C."/>
        </authorList>
    </citation>
    <scope>NUCLEOTIDE SEQUENCE</scope>
</reference>
<feature type="compositionally biased region" description="Basic and acidic residues" evidence="1">
    <location>
        <begin position="118"/>
        <end position="130"/>
    </location>
</feature>
<accession>A0A8J1TX76</accession>
<protein>
    <submittedName>
        <fullName evidence="2">Uncharacterized protein</fullName>
    </submittedName>
</protein>
<evidence type="ECO:0000256" key="1">
    <source>
        <dbReference type="SAM" id="MobiDB-lite"/>
    </source>
</evidence>
<gene>
    <name evidence="2" type="ORF">OFUS_LOCUS21086</name>
</gene>
<evidence type="ECO:0000313" key="2">
    <source>
        <dbReference type="EMBL" id="CAH1796704.1"/>
    </source>
</evidence>
<feature type="compositionally biased region" description="Polar residues" evidence="1">
    <location>
        <begin position="132"/>
        <end position="143"/>
    </location>
</feature>
<comment type="caution">
    <text evidence="2">The sequence shown here is derived from an EMBL/GenBank/DDBJ whole genome shotgun (WGS) entry which is preliminary data.</text>
</comment>
<keyword evidence="3" id="KW-1185">Reference proteome</keyword>
<sequence>MGGEPPKGWPAGRPYRCLKQYVSSEEWETHRECCHVKSVPCGVGECDARFTPAEVERLTLHRKRHSTSSGGGQQAAAGEPPQKRRRGRELGRGDGTGQELGVDPASISTPQLQAVVRPRKEEMESAREEPLVTSSPKPSTSLCPSVDDAPAARGLVAEDVDPWWSSIADEDIAALTGPDVSLDDHDIDALLDLCN</sequence>
<feature type="region of interest" description="Disordered" evidence="1">
    <location>
        <begin position="57"/>
        <end position="147"/>
    </location>
</feature>
<dbReference type="EMBL" id="CAIIXF020000010">
    <property type="protein sequence ID" value="CAH1796704.1"/>
    <property type="molecule type" value="Genomic_DNA"/>
</dbReference>
<proteinExistence type="predicted"/>
<organism evidence="2 3">
    <name type="scientific">Owenia fusiformis</name>
    <name type="common">Polychaete worm</name>
    <dbReference type="NCBI Taxonomy" id="6347"/>
    <lineage>
        <taxon>Eukaryota</taxon>
        <taxon>Metazoa</taxon>
        <taxon>Spiralia</taxon>
        <taxon>Lophotrochozoa</taxon>
        <taxon>Annelida</taxon>
        <taxon>Polychaeta</taxon>
        <taxon>Sedentaria</taxon>
        <taxon>Canalipalpata</taxon>
        <taxon>Sabellida</taxon>
        <taxon>Oweniida</taxon>
        <taxon>Oweniidae</taxon>
        <taxon>Owenia</taxon>
    </lineage>
</organism>